<accession>A0A6A5XJQ8</accession>
<proteinExistence type="predicted"/>
<feature type="signal peptide" evidence="2">
    <location>
        <begin position="1"/>
        <end position="24"/>
    </location>
</feature>
<feature type="region of interest" description="Disordered" evidence="1">
    <location>
        <begin position="64"/>
        <end position="84"/>
    </location>
</feature>
<dbReference type="GeneID" id="54285877"/>
<evidence type="ECO:0000313" key="4">
    <source>
        <dbReference type="Proteomes" id="UP000799778"/>
    </source>
</evidence>
<dbReference type="Proteomes" id="UP000799778">
    <property type="component" value="Unassembled WGS sequence"/>
</dbReference>
<gene>
    <name evidence="3" type="ORF">BU24DRAFT_424366</name>
</gene>
<reference evidence="3" key="1">
    <citation type="journal article" date="2020" name="Stud. Mycol.">
        <title>101 Dothideomycetes genomes: a test case for predicting lifestyles and emergence of pathogens.</title>
        <authorList>
            <person name="Haridas S."/>
            <person name="Albert R."/>
            <person name="Binder M."/>
            <person name="Bloem J."/>
            <person name="Labutti K."/>
            <person name="Salamov A."/>
            <person name="Andreopoulos B."/>
            <person name="Baker S."/>
            <person name="Barry K."/>
            <person name="Bills G."/>
            <person name="Bluhm B."/>
            <person name="Cannon C."/>
            <person name="Castanera R."/>
            <person name="Culley D."/>
            <person name="Daum C."/>
            <person name="Ezra D."/>
            <person name="Gonzalez J."/>
            <person name="Henrissat B."/>
            <person name="Kuo A."/>
            <person name="Liang C."/>
            <person name="Lipzen A."/>
            <person name="Lutzoni F."/>
            <person name="Magnuson J."/>
            <person name="Mondo S."/>
            <person name="Nolan M."/>
            <person name="Ohm R."/>
            <person name="Pangilinan J."/>
            <person name="Park H.-J."/>
            <person name="Ramirez L."/>
            <person name="Alfaro M."/>
            <person name="Sun H."/>
            <person name="Tritt A."/>
            <person name="Yoshinaga Y."/>
            <person name="Zwiers L.-H."/>
            <person name="Turgeon B."/>
            <person name="Goodwin S."/>
            <person name="Spatafora J."/>
            <person name="Crous P."/>
            <person name="Grigoriev I."/>
        </authorList>
    </citation>
    <scope>NUCLEOTIDE SEQUENCE</scope>
    <source>
        <strain evidence="3">CBS 175.79</strain>
    </source>
</reference>
<keyword evidence="2" id="KW-0732">Signal</keyword>
<evidence type="ECO:0000256" key="2">
    <source>
        <dbReference type="SAM" id="SignalP"/>
    </source>
</evidence>
<dbReference type="EMBL" id="ML978071">
    <property type="protein sequence ID" value="KAF2013362.1"/>
    <property type="molecule type" value="Genomic_DNA"/>
</dbReference>
<dbReference type="AlphaFoldDB" id="A0A6A5XJQ8"/>
<protein>
    <recommendedName>
        <fullName evidence="5">Secreted protein</fullName>
    </recommendedName>
</protein>
<organism evidence="3 4">
    <name type="scientific">Aaosphaeria arxii CBS 175.79</name>
    <dbReference type="NCBI Taxonomy" id="1450172"/>
    <lineage>
        <taxon>Eukaryota</taxon>
        <taxon>Fungi</taxon>
        <taxon>Dikarya</taxon>
        <taxon>Ascomycota</taxon>
        <taxon>Pezizomycotina</taxon>
        <taxon>Dothideomycetes</taxon>
        <taxon>Pleosporomycetidae</taxon>
        <taxon>Pleosporales</taxon>
        <taxon>Pleosporales incertae sedis</taxon>
        <taxon>Aaosphaeria</taxon>
    </lineage>
</organism>
<feature type="chain" id="PRO_5025612019" description="Secreted protein" evidence="2">
    <location>
        <begin position="25"/>
        <end position="84"/>
    </location>
</feature>
<name>A0A6A5XJQ8_9PLEO</name>
<sequence length="84" mass="9185">MYLSLGSLHCLGWALLWLASPDIACIWPLQQAFDGRCRGDQEDDWASCKSEAKMGVSASVATRSESERGKKAGTPCFSDRQFVG</sequence>
<evidence type="ECO:0000313" key="3">
    <source>
        <dbReference type="EMBL" id="KAF2013362.1"/>
    </source>
</evidence>
<dbReference type="RefSeq" id="XP_033381701.1">
    <property type="nucleotide sequence ID" value="XM_033528480.1"/>
</dbReference>
<evidence type="ECO:0008006" key="5">
    <source>
        <dbReference type="Google" id="ProtNLM"/>
    </source>
</evidence>
<keyword evidence="4" id="KW-1185">Reference proteome</keyword>
<evidence type="ECO:0000256" key="1">
    <source>
        <dbReference type="SAM" id="MobiDB-lite"/>
    </source>
</evidence>